<keyword evidence="2" id="KW-0732">Signal</keyword>
<comment type="caution">
    <text evidence="3">The sequence shown here is derived from an EMBL/GenBank/DDBJ whole genome shotgun (WGS) entry which is preliminary data.</text>
</comment>
<dbReference type="AlphaFoldDB" id="A0A3R9PVV8"/>
<feature type="signal peptide" evidence="2">
    <location>
        <begin position="1"/>
        <end position="22"/>
    </location>
</feature>
<feature type="chain" id="PRO_5018712094" evidence="2">
    <location>
        <begin position="23"/>
        <end position="540"/>
    </location>
</feature>
<dbReference type="SUPFAM" id="SSF75011">
    <property type="entry name" value="3-carboxy-cis,cis-mucoante lactonizing enzyme"/>
    <property type="match status" value="1"/>
</dbReference>
<dbReference type="InterPro" id="IPR011042">
    <property type="entry name" value="6-blade_b-propeller_TolB-like"/>
</dbReference>
<name>A0A3R9PVV8_9BACT</name>
<feature type="transmembrane region" description="Helical" evidence="1">
    <location>
        <begin position="477"/>
        <end position="496"/>
    </location>
</feature>
<sequence>MRMFQRIRYLIFPLLLPALAHAQTNNSYTQNNLISDGSVTAQQTDKTLINPWGVAIGQQTPFWINSAGSGLSEVYDSGGNKQFVVKIPTAGGSTNTGTPTGIAFNSSTTDFVLNQGSPALFIFDALDGTISAWNSSLTDAQVMVNNSASGAVYTGLAIDSNSTGNSILAANLAANTIDVFDTKFAPTSLSGKFSDPTLPPGYAPFNVHVFNGQVYVMYALQTAGGGPPTPGAGAGYINIFDGSGNLLKRAISGGNLNAPWGVAIAPASFGAFGGDLLVGNFGDGTINAYDASTFALKGQLQDATGKPITNDRLWEILFGQNGTGDAGTLYFSAGVNNEKGGLFGSITAASPVVAGDFQLAVSAPSLTIAQGVAGTIQVSVAPTNGFNAPVSFSVSGLPTGFTFQFSPSSVTPAPGQAASTTLTISASASTAQPPTGYLASSWGSSHLSQMVRVSALFPLGLAGLLPIWTKRKTRQKYLMICGGILPLLAMMLMLGGCSASTTSSTPSTPSAPVATGTSTVTVTATSGAVTHMTTFSLTVQ</sequence>
<accession>A0A3R9PVV8</accession>
<evidence type="ECO:0000313" key="3">
    <source>
        <dbReference type="EMBL" id="RSL19020.1"/>
    </source>
</evidence>
<evidence type="ECO:0000256" key="1">
    <source>
        <dbReference type="SAM" id="Phobius"/>
    </source>
</evidence>
<evidence type="ECO:0000313" key="4">
    <source>
        <dbReference type="Proteomes" id="UP000269669"/>
    </source>
</evidence>
<gene>
    <name evidence="3" type="ORF">EDE15_4633</name>
</gene>
<dbReference type="EMBL" id="RSDW01000001">
    <property type="protein sequence ID" value="RSL19020.1"/>
    <property type="molecule type" value="Genomic_DNA"/>
</dbReference>
<feature type="transmembrane region" description="Helical" evidence="1">
    <location>
        <begin position="450"/>
        <end position="468"/>
    </location>
</feature>
<keyword evidence="1" id="KW-1133">Transmembrane helix</keyword>
<evidence type="ECO:0000256" key="2">
    <source>
        <dbReference type="SAM" id="SignalP"/>
    </source>
</evidence>
<dbReference type="RefSeq" id="WP_260473026.1">
    <property type="nucleotide sequence ID" value="NZ_RSDW01000001.1"/>
</dbReference>
<keyword evidence="1" id="KW-0472">Membrane</keyword>
<reference evidence="3 4" key="1">
    <citation type="submission" date="2018-12" db="EMBL/GenBank/DDBJ databases">
        <title>Sequencing of bacterial isolates from soil warming experiment in Harvard Forest, Massachusetts, USA.</title>
        <authorList>
            <person name="Deangelis K."/>
        </authorList>
    </citation>
    <scope>NUCLEOTIDE SEQUENCE [LARGE SCALE GENOMIC DNA]</scope>
    <source>
        <strain evidence="3 4">EB153</strain>
    </source>
</reference>
<dbReference type="Proteomes" id="UP000269669">
    <property type="component" value="Unassembled WGS sequence"/>
</dbReference>
<keyword evidence="4" id="KW-1185">Reference proteome</keyword>
<keyword evidence="1" id="KW-0812">Transmembrane</keyword>
<proteinExistence type="predicted"/>
<organism evidence="3 4">
    <name type="scientific">Edaphobacter aggregans</name>
    <dbReference type="NCBI Taxonomy" id="570835"/>
    <lineage>
        <taxon>Bacteria</taxon>
        <taxon>Pseudomonadati</taxon>
        <taxon>Acidobacteriota</taxon>
        <taxon>Terriglobia</taxon>
        <taxon>Terriglobales</taxon>
        <taxon>Acidobacteriaceae</taxon>
        <taxon>Edaphobacter</taxon>
    </lineage>
</organism>
<dbReference type="NCBIfam" id="TIGR03118">
    <property type="entry name" value="PEPCTERM_chp_1"/>
    <property type="match status" value="1"/>
</dbReference>
<protein>
    <submittedName>
        <fullName evidence="3">Uncharacterized protein (TIGR03118 family)</fullName>
    </submittedName>
</protein>
<dbReference type="InterPro" id="IPR017549">
    <property type="entry name" value="APMV_L690"/>
</dbReference>
<dbReference type="Gene3D" id="2.120.10.30">
    <property type="entry name" value="TolB, C-terminal domain"/>
    <property type="match status" value="1"/>
</dbReference>